<protein>
    <submittedName>
        <fullName evidence="4">ABC-type transporter, periplasmic subunit</fullName>
    </submittedName>
</protein>
<evidence type="ECO:0000256" key="1">
    <source>
        <dbReference type="ARBA" id="ARBA00022729"/>
    </source>
</evidence>
<dbReference type="KEGG" id="tcy:Thicy_0571"/>
<dbReference type="AlphaFoldDB" id="F6DBV7"/>
<dbReference type="PROSITE" id="PS50983">
    <property type="entry name" value="FE_B12_PBP"/>
    <property type="match status" value="1"/>
</dbReference>
<dbReference type="SUPFAM" id="SSF53807">
    <property type="entry name" value="Helical backbone' metal receptor"/>
    <property type="match status" value="1"/>
</dbReference>
<dbReference type="RefSeq" id="WP_013835124.1">
    <property type="nucleotide sequence ID" value="NC_015581.1"/>
</dbReference>
<dbReference type="InterPro" id="IPR002491">
    <property type="entry name" value="ABC_transptr_periplasmic_BD"/>
</dbReference>
<evidence type="ECO:0000259" key="3">
    <source>
        <dbReference type="PROSITE" id="PS50983"/>
    </source>
</evidence>
<dbReference type="InterPro" id="IPR050902">
    <property type="entry name" value="ABC_Transporter_SBP"/>
</dbReference>
<evidence type="ECO:0000256" key="2">
    <source>
        <dbReference type="SAM" id="SignalP"/>
    </source>
</evidence>
<dbReference type="GO" id="GO:0071281">
    <property type="term" value="P:cellular response to iron ion"/>
    <property type="evidence" value="ECO:0007669"/>
    <property type="project" value="TreeGrafter"/>
</dbReference>
<dbReference type="PANTHER" id="PTHR30535">
    <property type="entry name" value="VITAMIN B12-BINDING PROTEIN"/>
    <property type="match status" value="1"/>
</dbReference>
<keyword evidence="1 2" id="KW-0732">Signal</keyword>
<dbReference type="Gene3D" id="3.40.50.1980">
    <property type="entry name" value="Nitrogenase molybdenum iron protein domain"/>
    <property type="match status" value="2"/>
</dbReference>
<evidence type="ECO:0000313" key="4">
    <source>
        <dbReference type="EMBL" id="AEG31343.1"/>
    </source>
</evidence>
<accession>F6DBV7</accession>
<feature type="chain" id="PRO_5003338845" evidence="2">
    <location>
        <begin position="41"/>
        <end position="312"/>
    </location>
</feature>
<evidence type="ECO:0000313" key="5">
    <source>
        <dbReference type="Proteomes" id="UP000009232"/>
    </source>
</evidence>
<dbReference type="NCBIfam" id="NF038402">
    <property type="entry name" value="TroA_like"/>
    <property type="match status" value="1"/>
</dbReference>
<dbReference type="Proteomes" id="UP000009232">
    <property type="component" value="Chromosome"/>
</dbReference>
<name>F6DBV7_THICA</name>
<dbReference type="Pfam" id="PF01497">
    <property type="entry name" value="Peripla_BP_2"/>
    <property type="match status" value="1"/>
</dbReference>
<dbReference type="EMBL" id="CP002776">
    <property type="protein sequence ID" value="AEG31343.1"/>
    <property type="molecule type" value="Genomic_DNA"/>
</dbReference>
<dbReference type="eggNOG" id="COG0614">
    <property type="taxonomic scope" value="Bacteria"/>
</dbReference>
<feature type="domain" description="Fe/B12 periplasmic-binding" evidence="3">
    <location>
        <begin position="56"/>
        <end position="305"/>
    </location>
</feature>
<dbReference type="STRING" id="717773.Thicy_0571"/>
<keyword evidence="5" id="KW-1185">Reference proteome</keyword>
<dbReference type="CDD" id="cd01144">
    <property type="entry name" value="BtuF"/>
    <property type="match status" value="1"/>
</dbReference>
<proteinExistence type="predicted"/>
<feature type="signal peptide" evidence="2">
    <location>
        <begin position="1"/>
        <end position="40"/>
    </location>
</feature>
<reference evidence="4 5" key="1">
    <citation type="submission" date="2011-05" db="EMBL/GenBank/DDBJ databases">
        <title>Complete sequence of Thioalkalimicrobium cyclicum ALM1.</title>
        <authorList>
            <consortium name="US DOE Joint Genome Institute"/>
            <person name="Lucas S."/>
            <person name="Han J."/>
            <person name="Lapidus A."/>
            <person name="Cheng J.-F."/>
            <person name="Goodwin L."/>
            <person name="Pitluck S."/>
            <person name="Peters L."/>
            <person name="Mikhailova N."/>
            <person name="Davenport K."/>
            <person name="Han C."/>
            <person name="Tapia R."/>
            <person name="Land M."/>
            <person name="Hauser L."/>
            <person name="Kyrpides N."/>
            <person name="Ivanova N."/>
            <person name="Pagani I."/>
            <person name="Kappler U."/>
            <person name="Woyke T."/>
        </authorList>
    </citation>
    <scope>NUCLEOTIDE SEQUENCE [LARGE SCALE GENOMIC DNA]</scope>
    <source>
        <strain evidence="5">DSM 14477 / JCM 11371 / ALM1</strain>
    </source>
</reference>
<dbReference type="InterPro" id="IPR054828">
    <property type="entry name" value="Vit_B12_bind_prot"/>
</dbReference>
<dbReference type="PANTHER" id="PTHR30535:SF34">
    <property type="entry name" value="MOLYBDATE-BINDING PROTEIN MOLA"/>
    <property type="match status" value="1"/>
</dbReference>
<sequence length="312" mass="34313">MAVMDVTPPAKLSNAYKLRLLAAGLLLVALVSLTSFSTTAAAQIDAEITAERPITRIISLAPSLTELIYSAGAGDYLVGAVSYSDYPPEAQRIPRVGDFNALNIERIIKLKPDLILSWQSGTSARDTQRLKQLGLPLLIHDTQQLDDIPKLIAEIGQLTGQQDTANTETERLRYQLNTLRQKYEHASAVSVFYQVWHQPLITVNGAQFMGQAIAICGGVNIFADQMALAPHVSREAVINENPDVILLGGKTANQQAWLSQWQTLPFLAASQNQHIYLLDSDQYQRPTARLIDSLDALCQLIDHARQPTHANP</sequence>
<gene>
    <name evidence="4" type="ordered locus">Thicy_0571</name>
</gene>
<organism evidence="4 5">
    <name type="scientific">Thiomicrospira cyclica (strain DSM 14477 / JCM 11371 / ALM1)</name>
    <name type="common">Thioalkalimicrobium cyclicum</name>
    <dbReference type="NCBI Taxonomy" id="717773"/>
    <lineage>
        <taxon>Bacteria</taxon>
        <taxon>Pseudomonadati</taxon>
        <taxon>Pseudomonadota</taxon>
        <taxon>Gammaproteobacteria</taxon>
        <taxon>Thiotrichales</taxon>
        <taxon>Piscirickettsiaceae</taxon>
        <taxon>Thiomicrospira</taxon>
    </lineage>
</organism>
<dbReference type="HOGENOM" id="CLU_038034_2_5_6"/>